<protein>
    <submittedName>
        <fullName evidence="2">SUKH-4 family immunity protein</fullName>
    </submittedName>
</protein>
<organism evidence="2 3">
    <name type="scientific">Streptomyces decoyicus</name>
    <dbReference type="NCBI Taxonomy" id="249567"/>
    <lineage>
        <taxon>Bacteria</taxon>
        <taxon>Bacillati</taxon>
        <taxon>Actinomycetota</taxon>
        <taxon>Actinomycetes</taxon>
        <taxon>Kitasatosporales</taxon>
        <taxon>Streptomycetaceae</taxon>
        <taxon>Streptomyces</taxon>
    </lineage>
</organism>
<gene>
    <name evidence="2" type="ORF">OG863_26335</name>
</gene>
<name>A0ABZ1FMI3_9ACTN</name>
<dbReference type="EMBL" id="CP109106">
    <property type="protein sequence ID" value="WSB71179.1"/>
    <property type="molecule type" value="Genomic_DNA"/>
</dbReference>
<evidence type="ECO:0000256" key="1">
    <source>
        <dbReference type="SAM" id="MobiDB-lite"/>
    </source>
</evidence>
<dbReference type="InterPro" id="IPR025851">
    <property type="entry name" value="SUKH-4"/>
</dbReference>
<dbReference type="Proteomes" id="UP001344251">
    <property type="component" value="Chromosome"/>
</dbReference>
<feature type="compositionally biased region" description="Basic and acidic residues" evidence="1">
    <location>
        <begin position="237"/>
        <end position="249"/>
    </location>
</feature>
<evidence type="ECO:0000313" key="3">
    <source>
        <dbReference type="Proteomes" id="UP001344251"/>
    </source>
</evidence>
<dbReference type="RefSeq" id="WP_326620752.1">
    <property type="nucleotide sequence ID" value="NZ_CP109106.1"/>
</dbReference>
<feature type="region of interest" description="Disordered" evidence="1">
    <location>
        <begin position="224"/>
        <end position="249"/>
    </location>
</feature>
<dbReference type="Pfam" id="PF14435">
    <property type="entry name" value="SUKH-4"/>
    <property type="match status" value="1"/>
</dbReference>
<sequence>MSSPSTSYEDIRADDAVERILQWWRDDHLEPVTEIVGPPESGRTQVLRRVHDSLPAGIWVDATGLTAEEVLQRVLSAAGVESPPHRRAGWRGELGKAGLGDRPVFLANAHRAGRTRRSAQPDRVVRTLALDLAVTAGTKVVVEADPPAEERWLLNLLALRLVSDGPPEHRPVPRELQALALAELPRTPVAVWRELADALGAPFPDTAAPLEFARQYPELLTVDGVAEGSHGGGNDGEGSHGESSDGERVSFRDEYLARRIRRSLVPEQFHRAGDRLTDWLPGHSAGPVAEYAAHALPLHAVQAGRFDEMQHNGELVAHLDQVALLDAACCHTPRSLDRNTPAGDAAGLWLSGVDSLPQGTWAAWLHLMSTVRGDTEFAAGIERSGVPLPWKVRWANWRPPGGWDLSYLRPGPLLTLFDATAVVSAAGRRIVAGQGAWDRRVWIWDAQTGEQLGGPWSDGVPQPGQAEPLWPRDHDPQITQPWVQLTNYGVAPELLTETLRLDGLVVVGGLGGLFAVEPASPDRFDGLGDLHGEPFLAEFGRVDGGTDWDAPDRAVLEELFGPGTVRRLAAEDLPAGLADDEARALLTGTGLPAFRGAEMRLTALDEEPLAELSADDVWEFTEEEDVPESAGRGAYYRLGIWGGEPLVLDGEGGGVYVVPGEDGRGYEQPLVAGSLPAFVAMLQGYLVGRCLLPMASSLAERKRIRDLIELDLAAVDEEGAESAAWTDVLYDDAG</sequence>
<evidence type="ECO:0000313" key="2">
    <source>
        <dbReference type="EMBL" id="WSB71179.1"/>
    </source>
</evidence>
<accession>A0ABZ1FMI3</accession>
<keyword evidence="3" id="KW-1185">Reference proteome</keyword>
<proteinExistence type="predicted"/>
<reference evidence="2 3" key="1">
    <citation type="submission" date="2022-10" db="EMBL/GenBank/DDBJ databases">
        <title>The complete genomes of actinobacterial strains from the NBC collection.</title>
        <authorList>
            <person name="Joergensen T.S."/>
            <person name="Alvarez Arevalo M."/>
            <person name="Sterndorff E.B."/>
            <person name="Faurdal D."/>
            <person name="Vuksanovic O."/>
            <person name="Mourched A.-S."/>
            <person name="Charusanti P."/>
            <person name="Shaw S."/>
            <person name="Blin K."/>
            <person name="Weber T."/>
        </authorList>
    </citation>
    <scope>NUCLEOTIDE SEQUENCE [LARGE SCALE GENOMIC DNA]</scope>
    <source>
        <strain evidence="2 3">NBC 01774</strain>
    </source>
</reference>